<dbReference type="RefSeq" id="XP_046116188.1">
    <property type="nucleotide sequence ID" value="XM_046263878.1"/>
</dbReference>
<keyword evidence="3" id="KW-1185">Reference proteome</keyword>
<organism evidence="2 3">
    <name type="scientific">Emericellopsis atlantica</name>
    <dbReference type="NCBI Taxonomy" id="2614577"/>
    <lineage>
        <taxon>Eukaryota</taxon>
        <taxon>Fungi</taxon>
        <taxon>Dikarya</taxon>
        <taxon>Ascomycota</taxon>
        <taxon>Pezizomycotina</taxon>
        <taxon>Sordariomycetes</taxon>
        <taxon>Hypocreomycetidae</taxon>
        <taxon>Hypocreales</taxon>
        <taxon>Bionectriaceae</taxon>
        <taxon>Emericellopsis</taxon>
    </lineage>
</organism>
<reference evidence="2" key="1">
    <citation type="journal article" date="2021" name="IMA Fungus">
        <title>Genomic characterization of three marine fungi, including Emericellopsis atlantica sp. nov. with signatures of a generalist lifestyle and marine biomass degradation.</title>
        <authorList>
            <person name="Hagestad O.C."/>
            <person name="Hou L."/>
            <person name="Andersen J.H."/>
            <person name="Hansen E.H."/>
            <person name="Altermark B."/>
            <person name="Li C."/>
            <person name="Kuhnert E."/>
            <person name="Cox R.J."/>
            <person name="Crous P.W."/>
            <person name="Spatafora J.W."/>
            <person name="Lail K."/>
            <person name="Amirebrahimi M."/>
            <person name="Lipzen A."/>
            <person name="Pangilinan J."/>
            <person name="Andreopoulos W."/>
            <person name="Hayes R.D."/>
            <person name="Ng V."/>
            <person name="Grigoriev I.V."/>
            <person name="Jackson S.A."/>
            <person name="Sutton T.D.S."/>
            <person name="Dobson A.D.W."/>
            <person name="Rama T."/>
        </authorList>
    </citation>
    <scope>NUCLEOTIDE SEQUENCE</scope>
    <source>
        <strain evidence="2">TS7</strain>
    </source>
</reference>
<dbReference type="EMBL" id="MU251263">
    <property type="protein sequence ID" value="KAG9252264.1"/>
    <property type="molecule type" value="Genomic_DNA"/>
</dbReference>
<accession>A0A9P7ZHN4</accession>
<protein>
    <submittedName>
        <fullName evidence="2">Metallo-dependent phosphatase-like protein</fullName>
    </submittedName>
</protein>
<dbReference type="GeneID" id="70294781"/>
<dbReference type="Gene3D" id="3.60.21.10">
    <property type="match status" value="1"/>
</dbReference>
<name>A0A9P7ZHN4_9HYPO</name>
<dbReference type="InterPro" id="IPR051693">
    <property type="entry name" value="UPF0046_metallophosphoest"/>
</dbReference>
<dbReference type="PANTHER" id="PTHR12905:SF0">
    <property type="entry name" value="CALCINEURIN-LIKE PHOSPHOESTERASE DOMAIN-CONTAINING PROTEIN"/>
    <property type="match status" value="1"/>
</dbReference>
<proteinExistence type="predicted"/>
<dbReference type="InterPro" id="IPR029052">
    <property type="entry name" value="Metallo-depent_PP-like"/>
</dbReference>
<dbReference type="OrthoDB" id="630188at2759"/>
<dbReference type="Proteomes" id="UP000887229">
    <property type="component" value="Unassembled WGS sequence"/>
</dbReference>
<evidence type="ECO:0000313" key="3">
    <source>
        <dbReference type="Proteomes" id="UP000887229"/>
    </source>
</evidence>
<dbReference type="GO" id="GO:0016787">
    <property type="term" value="F:hydrolase activity"/>
    <property type="evidence" value="ECO:0007669"/>
    <property type="project" value="InterPro"/>
</dbReference>
<evidence type="ECO:0000259" key="1">
    <source>
        <dbReference type="Pfam" id="PF00149"/>
    </source>
</evidence>
<dbReference type="SUPFAM" id="SSF56300">
    <property type="entry name" value="Metallo-dependent phosphatases"/>
    <property type="match status" value="1"/>
</dbReference>
<dbReference type="AlphaFoldDB" id="A0A9P7ZHN4"/>
<dbReference type="Pfam" id="PF00149">
    <property type="entry name" value="Metallophos"/>
    <property type="match status" value="1"/>
</dbReference>
<gene>
    <name evidence="2" type="ORF">F5Z01DRAFT_661400</name>
</gene>
<dbReference type="CDD" id="cd07379">
    <property type="entry name" value="MPP_239FB"/>
    <property type="match status" value="1"/>
</dbReference>
<dbReference type="PANTHER" id="PTHR12905">
    <property type="entry name" value="METALLOPHOSPHOESTERASE"/>
    <property type="match status" value="1"/>
</dbReference>
<comment type="caution">
    <text evidence="2">The sequence shown here is derived from an EMBL/GenBank/DDBJ whole genome shotgun (WGS) entry which is preliminary data.</text>
</comment>
<feature type="domain" description="Calcineurin-like phosphoesterase" evidence="1">
    <location>
        <begin position="9"/>
        <end position="225"/>
    </location>
</feature>
<evidence type="ECO:0000313" key="2">
    <source>
        <dbReference type="EMBL" id="KAG9252264.1"/>
    </source>
</evidence>
<dbReference type="InterPro" id="IPR004843">
    <property type="entry name" value="Calcineurin-like_PHP"/>
</dbReference>
<sequence length="341" mass="37381">MQSAKIPTKLLILSDTHADPEIVPSSFVSQEPVDVVIHCGDLTDGSKLEEYRTTLSLLAQIDAPLKLIIPGNHDFTLDDGAFRKIRTESLRLNDGRLDEKSLDDAYGRVGQAKEMLVGDGIRLLLEEGIYTFTLGNGARLTVFASPFTPSKSNSNWGFQYHPDQGHDWSGICSNQHEGIIDVAITHGPPQGILDRASGQRLGCPQLFSSIARARPRVHCFGHIHESWGAKHVVWKDQGESPGTDDLNHYTCIDNDKSQVIESIATLRPTKFDDEDAIRAKGEREQAYRVKRAVRATQGHGSESGSSSSTLFVNAAVQGPGDGSFQLPWIVTVDLDRKSGQL</sequence>